<dbReference type="SUPFAM" id="SSF47384">
    <property type="entry name" value="Homodimeric domain of signal transducing histidine kinase"/>
    <property type="match status" value="1"/>
</dbReference>
<keyword evidence="5" id="KW-0808">Transferase</keyword>
<protein>
    <recommendedName>
        <fullName evidence="3">histidine kinase</fullName>
        <ecNumber evidence="3">2.7.13.3</ecNumber>
    </recommendedName>
</protein>
<evidence type="ECO:0000256" key="1">
    <source>
        <dbReference type="ARBA" id="ARBA00000085"/>
    </source>
</evidence>
<keyword evidence="12" id="KW-0472">Membrane</keyword>
<dbReference type="CDD" id="cd00082">
    <property type="entry name" value="HisKA"/>
    <property type="match status" value="1"/>
</dbReference>
<dbReference type="SUPFAM" id="SSF55785">
    <property type="entry name" value="PYP-like sensor domain (PAS domain)"/>
    <property type="match status" value="1"/>
</dbReference>
<proteinExistence type="predicted"/>
<name>A0ABW3K9T1_9BACT</name>
<evidence type="ECO:0000256" key="7">
    <source>
        <dbReference type="ARBA" id="ARBA00022741"/>
    </source>
</evidence>
<dbReference type="InterPro" id="IPR004358">
    <property type="entry name" value="Sig_transdc_His_kin-like_C"/>
</dbReference>
<evidence type="ECO:0000313" key="15">
    <source>
        <dbReference type="EMBL" id="MFD1002914.1"/>
    </source>
</evidence>
<keyword evidence="9 15" id="KW-0067">ATP-binding</keyword>
<dbReference type="InterPro" id="IPR003594">
    <property type="entry name" value="HATPase_dom"/>
</dbReference>
<dbReference type="SMART" id="SM00387">
    <property type="entry name" value="HATPase_c"/>
    <property type="match status" value="1"/>
</dbReference>
<dbReference type="InterPro" id="IPR036097">
    <property type="entry name" value="HisK_dim/P_sf"/>
</dbReference>
<keyword evidence="4" id="KW-0597">Phosphoprotein</keyword>
<dbReference type="Proteomes" id="UP001597112">
    <property type="component" value="Unassembled WGS sequence"/>
</dbReference>
<evidence type="ECO:0000259" key="13">
    <source>
        <dbReference type="PROSITE" id="PS50109"/>
    </source>
</evidence>
<evidence type="ECO:0000256" key="6">
    <source>
        <dbReference type="ARBA" id="ARBA00022692"/>
    </source>
</evidence>
<evidence type="ECO:0000256" key="2">
    <source>
        <dbReference type="ARBA" id="ARBA00004141"/>
    </source>
</evidence>
<dbReference type="EMBL" id="JBHTKA010000014">
    <property type="protein sequence ID" value="MFD1002914.1"/>
    <property type="molecule type" value="Genomic_DNA"/>
</dbReference>
<evidence type="ECO:0000256" key="10">
    <source>
        <dbReference type="ARBA" id="ARBA00022989"/>
    </source>
</evidence>
<reference evidence="16" key="1">
    <citation type="journal article" date="2019" name="Int. J. Syst. Evol. Microbiol.">
        <title>The Global Catalogue of Microorganisms (GCM) 10K type strain sequencing project: providing services to taxonomists for standard genome sequencing and annotation.</title>
        <authorList>
            <consortium name="The Broad Institute Genomics Platform"/>
            <consortium name="The Broad Institute Genome Sequencing Center for Infectious Disease"/>
            <person name="Wu L."/>
            <person name="Ma J."/>
        </authorList>
    </citation>
    <scope>NUCLEOTIDE SEQUENCE [LARGE SCALE GENOMIC DNA]</scope>
    <source>
        <strain evidence="16">CCUG 58938</strain>
    </source>
</reference>
<feature type="domain" description="PAS" evidence="14">
    <location>
        <begin position="4"/>
        <end position="58"/>
    </location>
</feature>
<dbReference type="Pfam" id="PF02518">
    <property type="entry name" value="HATPase_c"/>
    <property type="match status" value="1"/>
</dbReference>
<dbReference type="PANTHER" id="PTHR42878">
    <property type="entry name" value="TWO-COMPONENT HISTIDINE KINASE"/>
    <property type="match status" value="1"/>
</dbReference>
<evidence type="ECO:0000259" key="14">
    <source>
        <dbReference type="PROSITE" id="PS50112"/>
    </source>
</evidence>
<dbReference type="Gene3D" id="1.10.287.130">
    <property type="match status" value="1"/>
</dbReference>
<evidence type="ECO:0000256" key="12">
    <source>
        <dbReference type="ARBA" id="ARBA00023136"/>
    </source>
</evidence>
<evidence type="ECO:0000256" key="5">
    <source>
        <dbReference type="ARBA" id="ARBA00022679"/>
    </source>
</evidence>
<keyword evidence="8" id="KW-0418">Kinase</keyword>
<dbReference type="InterPro" id="IPR035965">
    <property type="entry name" value="PAS-like_dom_sf"/>
</dbReference>
<dbReference type="InterPro" id="IPR050351">
    <property type="entry name" value="BphY/WalK/GraS-like"/>
</dbReference>
<evidence type="ECO:0000313" key="16">
    <source>
        <dbReference type="Proteomes" id="UP001597112"/>
    </source>
</evidence>
<dbReference type="InterPro" id="IPR003661">
    <property type="entry name" value="HisK_dim/P_dom"/>
</dbReference>
<comment type="caution">
    <text evidence="15">The sequence shown here is derived from an EMBL/GenBank/DDBJ whole genome shotgun (WGS) entry which is preliminary data.</text>
</comment>
<dbReference type="SUPFAM" id="SSF55874">
    <property type="entry name" value="ATPase domain of HSP90 chaperone/DNA topoisomerase II/histidine kinase"/>
    <property type="match status" value="1"/>
</dbReference>
<keyword evidence="6" id="KW-0812">Transmembrane</keyword>
<dbReference type="Pfam" id="PF00512">
    <property type="entry name" value="HisKA"/>
    <property type="match status" value="1"/>
</dbReference>
<dbReference type="InterPro" id="IPR036890">
    <property type="entry name" value="HATPase_C_sf"/>
</dbReference>
<dbReference type="RefSeq" id="WP_377584788.1">
    <property type="nucleotide sequence ID" value="NZ_JBHTKA010000014.1"/>
</dbReference>
<dbReference type="Gene3D" id="3.30.450.20">
    <property type="entry name" value="PAS domain"/>
    <property type="match status" value="1"/>
</dbReference>
<keyword evidence="11" id="KW-0902">Two-component regulatory system</keyword>
<dbReference type="GO" id="GO:0005524">
    <property type="term" value="F:ATP binding"/>
    <property type="evidence" value="ECO:0007669"/>
    <property type="project" value="UniProtKB-KW"/>
</dbReference>
<dbReference type="CDD" id="cd00130">
    <property type="entry name" value="PAS"/>
    <property type="match status" value="1"/>
</dbReference>
<keyword evidence="7" id="KW-0547">Nucleotide-binding</keyword>
<evidence type="ECO:0000256" key="9">
    <source>
        <dbReference type="ARBA" id="ARBA00022840"/>
    </source>
</evidence>
<dbReference type="SMART" id="SM00388">
    <property type="entry name" value="HisKA"/>
    <property type="match status" value="1"/>
</dbReference>
<dbReference type="PRINTS" id="PR00344">
    <property type="entry name" value="BCTRLSENSOR"/>
</dbReference>
<accession>A0ABW3K9T1</accession>
<evidence type="ECO:0000256" key="3">
    <source>
        <dbReference type="ARBA" id="ARBA00012438"/>
    </source>
</evidence>
<dbReference type="EC" id="2.7.13.3" evidence="3"/>
<feature type="domain" description="Histidine kinase" evidence="13">
    <location>
        <begin position="136"/>
        <end position="347"/>
    </location>
</feature>
<keyword evidence="10" id="KW-1133">Transmembrane helix</keyword>
<organism evidence="15 16">
    <name type="scientific">Ohtaekwangia kribbensis</name>
    <dbReference type="NCBI Taxonomy" id="688913"/>
    <lineage>
        <taxon>Bacteria</taxon>
        <taxon>Pseudomonadati</taxon>
        <taxon>Bacteroidota</taxon>
        <taxon>Cytophagia</taxon>
        <taxon>Cytophagales</taxon>
        <taxon>Fulvivirgaceae</taxon>
        <taxon>Ohtaekwangia</taxon>
    </lineage>
</organism>
<evidence type="ECO:0000256" key="4">
    <source>
        <dbReference type="ARBA" id="ARBA00022553"/>
    </source>
</evidence>
<dbReference type="PROSITE" id="PS50109">
    <property type="entry name" value="HIS_KIN"/>
    <property type="match status" value="1"/>
</dbReference>
<dbReference type="NCBIfam" id="TIGR00229">
    <property type="entry name" value="sensory_box"/>
    <property type="match status" value="1"/>
</dbReference>
<dbReference type="Gene3D" id="3.30.565.10">
    <property type="entry name" value="Histidine kinase-like ATPase, C-terminal domain"/>
    <property type="match status" value="1"/>
</dbReference>
<comment type="subcellular location">
    <subcellularLocation>
        <location evidence="2">Membrane</location>
        <topology evidence="2">Multi-pass membrane protein</topology>
    </subcellularLocation>
</comment>
<keyword evidence="16" id="KW-1185">Reference proteome</keyword>
<comment type="catalytic activity">
    <reaction evidence="1">
        <text>ATP + protein L-histidine = ADP + protein N-phospho-L-histidine.</text>
        <dbReference type="EC" id="2.7.13.3"/>
    </reaction>
</comment>
<dbReference type="PANTHER" id="PTHR42878:SF7">
    <property type="entry name" value="SENSOR HISTIDINE KINASE GLRK"/>
    <property type="match status" value="1"/>
</dbReference>
<dbReference type="Pfam" id="PF13188">
    <property type="entry name" value="PAS_8"/>
    <property type="match status" value="1"/>
</dbReference>
<dbReference type="SMART" id="SM00091">
    <property type="entry name" value="PAS"/>
    <property type="match status" value="1"/>
</dbReference>
<dbReference type="InterPro" id="IPR000014">
    <property type="entry name" value="PAS"/>
</dbReference>
<sequence length="355" mass="41042">MKCREELFRELVENSEDIFIVIDRLFHIRYVSSSVTKVLGVEIPSLLGRSILDFVDQQRLLKWTSSLHKSEDHITDEFVFTDGNNHEVYFDVNVTKLFDQNEPQGLVLKLYNITPKKLREQELIRSNQQLDQVIYKTTHDMKAPLMSALGLVKIAEKASFEEQAQYLSLIKKSLQRLDSFIDEMNNFYRNEKLALQRERIDLEKLLSEEVENLKNVYPDRSVSIVWNIAGDVELLSDKVRVQTIVTNILSNAIKYMDLQKQNPFVKIAALITEEVCDIRIEDNGIGIAQAYLDKIFDLFFRATDQGQGTGLGLFIVKDTIERLKGKIEVQSKVGEGTIFRIQIPNQLYHQPVEIE</sequence>
<evidence type="ECO:0000256" key="11">
    <source>
        <dbReference type="ARBA" id="ARBA00023012"/>
    </source>
</evidence>
<dbReference type="PROSITE" id="PS50112">
    <property type="entry name" value="PAS"/>
    <property type="match status" value="1"/>
</dbReference>
<gene>
    <name evidence="15" type="ORF">ACFQ21_26540</name>
</gene>
<dbReference type="InterPro" id="IPR005467">
    <property type="entry name" value="His_kinase_dom"/>
</dbReference>
<evidence type="ECO:0000256" key="8">
    <source>
        <dbReference type="ARBA" id="ARBA00022777"/>
    </source>
</evidence>